<dbReference type="Gene3D" id="1.25.40.10">
    <property type="entry name" value="Tetratricopeptide repeat domain"/>
    <property type="match status" value="1"/>
</dbReference>
<dbReference type="InterPro" id="IPR056413">
    <property type="entry name" value="TPR_CcmH_CycH"/>
</dbReference>
<evidence type="ECO:0000256" key="2">
    <source>
        <dbReference type="ARBA" id="ARBA00022803"/>
    </source>
</evidence>
<dbReference type="SUPFAM" id="SSF53756">
    <property type="entry name" value="UDP-Glycosyltransferase/glycogen phosphorylase"/>
    <property type="match status" value="1"/>
</dbReference>
<feature type="domain" description="Cytochrome c-type biogenesis protein H TPR" evidence="4">
    <location>
        <begin position="43"/>
        <end position="152"/>
    </location>
</feature>
<dbReference type="Pfam" id="PF23914">
    <property type="entry name" value="TPR_CcmH_CycH"/>
    <property type="match status" value="1"/>
</dbReference>
<dbReference type="EMBL" id="FWFZ01000018">
    <property type="protein sequence ID" value="SLN66055.1"/>
    <property type="molecule type" value="Genomic_DNA"/>
</dbReference>
<evidence type="ECO:0000256" key="1">
    <source>
        <dbReference type="ARBA" id="ARBA00022737"/>
    </source>
</evidence>
<dbReference type="SUPFAM" id="SSF48452">
    <property type="entry name" value="TPR-like"/>
    <property type="match status" value="1"/>
</dbReference>
<dbReference type="InterPro" id="IPR011990">
    <property type="entry name" value="TPR-like_helical_dom_sf"/>
</dbReference>
<keyword evidence="6" id="KW-1185">Reference proteome</keyword>
<sequence>MADLRPTPDQGPPLTSADLRHAATDAHQGGDLDKARGLYARYLATAPRDSGIWSNLGALHRSQQRHDQAVRAHARAHALDGDSVGVLNNYANALTDIGLYDQAIPLRRKILEKAPNDVQQKALIGRAMRGKGDYPAAIAHLEQVLKEHPDDAETELQLAFALLGEGIYDAGFEAYRARWRTAEMKKQSLPFPKWEGEDLTGKTVLVMPEQGFGDAVLMVRFLPALKARCARVVFLSERPMARLFSDLEGVDQIVTGLEPSAPIDCYLNIMDLPRLALTGRDDIPPPARMATPPDSLARAASFVRPFPDAFKVGVVWTGSTTYKGNVFRSFSHTDYLPLVDIAGVQLFSLYKGPLLGAYREDGSDAFMIDTASTDRDFADCAATMAQMDLIVTSDTATAHIAGSMGLPCWVILHWDSFWVYTHSGEATPWYPSMRLFRQPRPRDWATPLGQVRDALAQTVAEGKGRAASG</sequence>
<dbReference type="OrthoDB" id="6193797at2"/>
<evidence type="ECO:0000256" key="3">
    <source>
        <dbReference type="PROSITE-ProRule" id="PRU00339"/>
    </source>
</evidence>
<keyword evidence="2 3" id="KW-0802">TPR repeat</keyword>
<accession>A0A1Y5TJZ1</accession>
<dbReference type="AlphaFoldDB" id="A0A1Y5TJZ1"/>
<organism evidence="5 6">
    <name type="scientific">Roseisalinus antarcticus</name>
    <dbReference type="NCBI Taxonomy" id="254357"/>
    <lineage>
        <taxon>Bacteria</taxon>
        <taxon>Pseudomonadati</taxon>
        <taxon>Pseudomonadota</taxon>
        <taxon>Alphaproteobacteria</taxon>
        <taxon>Rhodobacterales</taxon>
        <taxon>Roseobacteraceae</taxon>
        <taxon>Roseisalinus</taxon>
    </lineage>
</organism>
<dbReference type="PANTHER" id="PTHR45586">
    <property type="entry name" value="TPR REPEAT-CONTAINING PROTEIN PA4667"/>
    <property type="match status" value="1"/>
</dbReference>
<protein>
    <submittedName>
        <fullName evidence="5">Tetratricopeptide repeat protein</fullName>
    </submittedName>
</protein>
<feature type="repeat" description="TPR" evidence="3">
    <location>
        <begin position="118"/>
        <end position="151"/>
    </location>
</feature>
<evidence type="ECO:0000259" key="4">
    <source>
        <dbReference type="Pfam" id="PF23914"/>
    </source>
</evidence>
<dbReference type="InterPro" id="IPR019734">
    <property type="entry name" value="TPR_rpt"/>
</dbReference>
<dbReference type="RefSeq" id="WP_085879926.1">
    <property type="nucleotide sequence ID" value="NZ_FWFZ01000018.1"/>
</dbReference>
<dbReference type="PROSITE" id="PS50005">
    <property type="entry name" value="TPR"/>
    <property type="match status" value="1"/>
</dbReference>
<dbReference type="InterPro" id="IPR051012">
    <property type="entry name" value="CellSynth/LPSAsmb/PSIAsmb"/>
</dbReference>
<dbReference type="Proteomes" id="UP000193900">
    <property type="component" value="Unassembled WGS sequence"/>
</dbReference>
<dbReference type="PANTHER" id="PTHR45586:SF1">
    <property type="entry name" value="LIPOPOLYSACCHARIDE ASSEMBLY PROTEIN B"/>
    <property type="match status" value="1"/>
</dbReference>
<keyword evidence="1" id="KW-0677">Repeat</keyword>
<name>A0A1Y5TJZ1_9RHOB</name>
<reference evidence="5 6" key="1">
    <citation type="submission" date="2017-03" db="EMBL/GenBank/DDBJ databases">
        <authorList>
            <person name="Afonso C.L."/>
            <person name="Miller P.J."/>
            <person name="Scott M.A."/>
            <person name="Spackman E."/>
            <person name="Goraichik I."/>
            <person name="Dimitrov K.M."/>
            <person name="Suarez D.L."/>
            <person name="Swayne D.E."/>
        </authorList>
    </citation>
    <scope>NUCLEOTIDE SEQUENCE [LARGE SCALE GENOMIC DNA]</scope>
    <source>
        <strain evidence="5 6">CECT 7023</strain>
    </source>
</reference>
<evidence type="ECO:0000313" key="5">
    <source>
        <dbReference type="EMBL" id="SLN66055.1"/>
    </source>
</evidence>
<evidence type="ECO:0000313" key="6">
    <source>
        <dbReference type="Proteomes" id="UP000193900"/>
    </source>
</evidence>
<proteinExistence type="predicted"/>
<gene>
    <name evidence="5" type="ORF">ROA7023_03123</name>
</gene>
<dbReference type="Gene3D" id="3.40.50.2000">
    <property type="entry name" value="Glycogen Phosphorylase B"/>
    <property type="match status" value="1"/>
</dbReference>
<dbReference type="SMART" id="SM00028">
    <property type="entry name" value="TPR"/>
    <property type="match status" value="3"/>
</dbReference>